<gene>
    <name evidence="7" type="primary">recO</name>
    <name evidence="9" type="ORF">SAMN04488503_0489</name>
</gene>
<accession>A0A238XXL9</accession>
<sequence length="264" mass="29412">MEFTEKALVLKVGRFRENDVWLRLFCAGRGVISAFAFGGSKSRRRFCGCLDPLALASFRVELSRRGSYNVLQEGVLLHAHPGLRADARKLGMVAHCLKFVEAVQLGPDGARPVFDLLLETLSTLEAHSVGAEMLPLLFKAKLTFEQGLKPDLSLCVRCGRPVLEHEDSLAASALFKDDGREFSRRLAFSVERGGLVCGLCGDCPAETLSTGSARVLEWIGQSRPADWPRLALEPEMRRELSRVVDRFVAWHLGLRWENGTYRKI</sequence>
<keyword evidence="10" id="KW-1185">Reference proteome</keyword>
<keyword evidence="4 7" id="KW-0233">DNA recombination</keyword>
<dbReference type="PANTHER" id="PTHR33991">
    <property type="entry name" value="DNA REPAIR PROTEIN RECO"/>
    <property type="match status" value="1"/>
</dbReference>
<evidence type="ECO:0000256" key="2">
    <source>
        <dbReference type="ARBA" id="ARBA00021310"/>
    </source>
</evidence>
<dbReference type="NCBIfam" id="TIGR00613">
    <property type="entry name" value="reco"/>
    <property type="match status" value="1"/>
</dbReference>
<dbReference type="InterPro" id="IPR037278">
    <property type="entry name" value="ARFGAP/RecO"/>
</dbReference>
<dbReference type="RefSeq" id="WP_089271354.1">
    <property type="nucleotide sequence ID" value="NZ_FZOC01000001.1"/>
</dbReference>
<dbReference type="OrthoDB" id="9780797at2"/>
<dbReference type="InterPro" id="IPR042242">
    <property type="entry name" value="RecO_C"/>
</dbReference>
<dbReference type="InterPro" id="IPR022572">
    <property type="entry name" value="DNA_rep/recomb_RecO_N"/>
</dbReference>
<keyword evidence="5 7" id="KW-0234">DNA repair</keyword>
<evidence type="ECO:0000313" key="10">
    <source>
        <dbReference type="Proteomes" id="UP000198324"/>
    </source>
</evidence>
<evidence type="ECO:0000256" key="7">
    <source>
        <dbReference type="HAMAP-Rule" id="MF_00201"/>
    </source>
</evidence>
<name>A0A238XXL9_9BACT</name>
<evidence type="ECO:0000256" key="1">
    <source>
        <dbReference type="ARBA" id="ARBA00007452"/>
    </source>
</evidence>
<keyword evidence="3 7" id="KW-0227">DNA damage</keyword>
<dbReference type="InterPro" id="IPR003717">
    <property type="entry name" value="RecO"/>
</dbReference>
<dbReference type="Gene3D" id="1.20.1440.120">
    <property type="entry name" value="Recombination protein O, C-terminal domain"/>
    <property type="match status" value="1"/>
</dbReference>
<dbReference type="HAMAP" id="MF_00201">
    <property type="entry name" value="RecO"/>
    <property type="match status" value="1"/>
</dbReference>
<dbReference type="EMBL" id="FZOC01000001">
    <property type="protein sequence ID" value="SNR63261.1"/>
    <property type="molecule type" value="Genomic_DNA"/>
</dbReference>
<dbReference type="GO" id="GO:0006302">
    <property type="term" value="P:double-strand break repair"/>
    <property type="evidence" value="ECO:0007669"/>
    <property type="project" value="TreeGrafter"/>
</dbReference>
<dbReference type="GO" id="GO:0006310">
    <property type="term" value="P:DNA recombination"/>
    <property type="evidence" value="ECO:0007669"/>
    <property type="project" value="UniProtKB-UniRule"/>
</dbReference>
<dbReference type="AlphaFoldDB" id="A0A238XXL9"/>
<proteinExistence type="inferred from homology"/>
<dbReference type="PANTHER" id="PTHR33991:SF1">
    <property type="entry name" value="DNA REPAIR PROTEIN RECO"/>
    <property type="match status" value="1"/>
</dbReference>
<dbReference type="Pfam" id="PF02565">
    <property type="entry name" value="RecO_C"/>
    <property type="match status" value="1"/>
</dbReference>
<dbReference type="Pfam" id="PF11967">
    <property type="entry name" value="RecO_N"/>
    <property type="match status" value="1"/>
</dbReference>
<evidence type="ECO:0000256" key="6">
    <source>
        <dbReference type="ARBA" id="ARBA00033409"/>
    </source>
</evidence>
<dbReference type="SUPFAM" id="SSF50249">
    <property type="entry name" value="Nucleic acid-binding proteins"/>
    <property type="match status" value="1"/>
</dbReference>
<organism evidence="9 10">
    <name type="scientific">Humidesulfovibrio mexicanus</name>
    <dbReference type="NCBI Taxonomy" id="147047"/>
    <lineage>
        <taxon>Bacteria</taxon>
        <taxon>Pseudomonadati</taxon>
        <taxon>Thermodesulfobacteriota</taxon>
        <taxon>Desulfovibrionia</taxon>
        <taxon>Desulfovibrionales</taxon>
        <taxon>Desulfovibrionaceae</taxon>
        <taxon>Humidesulfovibrio</taxon>
    </lineage>
</organism>
<reference evidence="9 10" key="1">
    <citation type="submission" date="2017-06" db="EMBL/GenBank/DDBJ databases">
        <authorList>
            <person name="Kim H.J."/>
            <person name="Triplett B.A."/>
        </authorList>
    </citation>
    <scope>NUCLEOTIDE SEQUENCE [LARGE SCALE GENOMIC DNA]</scope>
    <source>
        <strain evidence="9 10">DSM 13116</strain>
    </source>
</reference>
<dbReference type="SUPFAM" id="SSF57863">
    <property type="entry name" value="ArfGap/RecO-like zinc finger"/>
    <property type="match status" value="1"/>
</dbReference>
<evidence type="ECO:0000313" key="9">
    <source>
        <dbReference type="EMBL" id="SNR63261.1"/>
    </source>
</evidence>
<feature type="domain" description="DNA replication/recombination mediator RecO N-terminal" evidence="8">
    <location>
        <begin position="1"/>
        <end position="77"/>
    </location>
</feature>
<dbReference type="GO" id="GO:0043590">
    <property type="term" value="C:bacterial nucleoid"/>
    <property type="evidence" value="ECO:0007669"/>
    <property type="project" value="TreeGrafter"/>
</dbReference>
<evidence type="ECO:0000256" key="5">
    <source>
        <dbReference type="ARBA" id="ARBA00023204"/>
    </source>
</evidence>
<dbReference type="Proteomes" id="UP000198324">
    <property type="component" value="Unassembled WGS sequence"/>
</dbReference>
<evidence type="ECO:0000256" key="4">
    <source>
        <dbReference type="ARBA" id="ARBA00023172"/>
    </source>
</evidence>
<dbReference type="InterPro" id="IPR012340">
    <property type="entry name" value="NA-bd_OB-fold"/>
</dbReference>
<evidence type="ECO:0000256" key="3">
    <source>
        <dbReference type="ARBA" id="ARBA00022763"/>
    </source>
</evidence>
<comment type="function">
    <text evidence="7">Involved in DNA repair and RecF pathway recombination.</text>
</comment>
<evidence type="ECO:0000259" key="8">
    <source>
        <dbReference type="Pfam" id="PF11967"/>
    </source>
</evidence>
<protein>
    <recommendedName>
        <fullName evidence="2 7">DNA repair protein RecO</fullName>
    </recommendedName>
    <alternativeName>
        <fullName evidence="6 7">Recombination protein O</fullName>
    </alternativeName>
</protein>
<dbReference type="Gene3D" id="2.40.50.140">
    <property type="entry name" value="Nucleic acid-binding proteins"/>
    <property type="match status" value="1"/>
</dbReference>
<comment type="similarity">
    <text evidence="1 7">Belongs to the RecO family.</text>
</comment>